<sequence>MLLLALMMLKYRNRQKGVEQVVRRRQGVFWLLGLMCMVAAFESVSWTFRGRSGDHAMEIYGGGSWTKGELRDSMRFTSDGLDMLPEEFREKAKKSIDLDSMSAQIRNKLIGIGAKVEGESVTESATELNSDLKELRSIPAAGSASSESDDVEPLNPAFAASISSDIRNKLTALGLGS</sequence>
<evidence type="ECO:0000313" key="1">
    <source>
        <dbReference type="EMBL" id="CAE0066889.1"/>
    </source>
</evidence>
<accession>A0A7S3AAH8</accession>
<dbReference type="EMBL" id="HBHW01044976">
    <property type="protein sequence ID" value="CAE0066889.1"/>
    <property type="molecule type" value="Transcribed_RNA"/>
</dbReference>
<proteinExistence type="predicted"/>
<protein>
    <submittedName>
        <fullName evidence="1">Uncharacterized protein</fullName>
    </submittedName>
</protein>
<organism evidence="1">
    <name type="scientific">Rhodosorus marinus</name>
    <dbReference type="NCBI Taxonomy" id="101924"/>
    <lineage>
        <taxon>Eukaryota</taxon>
        <taxon>Rhodophyta</taxon>
        <taxon>Stylonematophyceae</taxon>
        <taxon>Stylonematales</taxon>
        <taxon>Stylonemataceae</taxon>
        <taxon>Rhodosorus</taxon>
    </lineage>
</organism>
<gene>
    <name evidence="1" type="ORF">RMAR00112_LOCUS34964</name>
</gene>
<name>A0A7S3AAH8_9RHOD</name>
<dbReference type="AlphaFoldDB" id="A0A7S3AAH8"/>
<reference evidence="1" key="1">
    <citation type="submission" date="2021-01" db="EMBL/GenBank/DDBJ databases">
        <authorList>
            <person name="Corre E."/>
            <person name="Pelletier E."/>
            <person name="Niang G."/>
            <person name="Scheremetjew M."/>
            <person name="Finn R."/>
            <person name="Kale V."/>
            <person name="Holt S."/>
            <person name="Cochrane G."/>
            <person name="Meng A."/>
            <person name="Brown T."/>
            <person name="Cohen L."/>
        </authorList>
    </citation>
    <scope>NUCLEOTIDE SEQUENCE</scope>
    <source>
        <strain evidence="1">CCMP 769</strain>
    </source>
</reference>